<feature type="signal peptide" evidence="1">
    <location>
        <begin position="1"/>
        <end position="22"/>
    </location>
</feature>
<dbReference type="EMBL" id="NBIV01000038">
    <property type="protein sequence ID" value="PXF46454.1"/>
    <property type="molecule type" value="Genomic_DNA"/>
</dbReference>
<proteinExistence type="predicted"/>
<feature type="chain" id="PRO_5015922578" evidence="1">
    <location>
        <begin position="23"/>
        <end position="184"/>
    </location>
</feature>
<organism evidence="2 3">
    <name type="scientific">Gracilariopsis chorda</name>
    <dbReference type="NCBI Taxonomy" id="448386"/>
    <lineage>
        <taxon>Eukaryota</taxon>
        <taxon>Rhodophyta</taxon>
        <taxon>Florideophyceae</taxon>
        <taxon>Rhodymeniophycidae</taxon>
        <taxon>Gracilariales</taxon>
        <taxon>Gracilariaceae</taxon>
        <taxon>Gracilariopsis</taxon>
    </lineage>
</organism>
<protein>
    <submittedName>
        <fullName evidence="2">Uncharacterized protein</fullName>
    </submittedName>
</protein>
<sequence>MNFSFSFLFAAILACITALCSASVPNRSFRSRGTTRFISVSGINTASEAPSSFSISDLSFNEPALRFIQLANYRIQLDRLTSHFPAETLTNLNSRVMRFDIRPSDRLFILELSINRRPRTARLLLEGKLIATGTGSVIPRLNTWERIELVRMTQSDVGGGFFPIPIARSASGPVESGEIIPISA</sequence>
<dbReference type="AlphaFoldDB" id="A0A2V3IWD1"/>
<dbReference type="Proteomes" id="UP000247409">
    <property type="component" value="Unassembled WGS sequence"/>
</dbReference>
<evidence type="ECO:0000313" key="3">
    <source>
        <dbReference type="Proteomes" id="UP000247409"/>
    </source>
</evidence>
<accession>A0A2V3IWD1</accession>
<evidence type="ECO:0000313" key="2">
    <source>
        <dbReference type="EMBL" id="PXF46454.1"/>
    </source>
</evidence>
<evidence type="ECO:0000256" key="1">
    <source>
        <dbReference type="SAM" id="SignalP"/>
    </source>
</evidence>
<keyword evidence="3" id="KW-1185">Reference proteome</keyword>
<reference evidence="2 3" key="1">
    <citation type="journal article" date="2018" name="Mol. Biol. Evol.">
        <title>Analysis of the draft genome of the red seaweed Gracilariopsis chorda provides insights into genome size evolution in Rhodophyta.</title>
        <authorList>
            <person name="Lee J."/>
            <person name="Yang E.C."/>
            <person name="Graf L."/>
            <person name="Yang J.H."/>
            <person name="Qiu H."/>
            <person name="Zel Zion U."/>
            <person name="Chan C.X."/>
            <person name="Stephens T.G."/>
            <person name="Weber A.P.M."/>
            <person name="Boo G.H."/>
            <person name="Boo S.M."/>
            <person name="Kim K.M."/>
            <person name="Shin Y."/>
            <person name="Jung M."/>
            <person name="Lee S.J."/>
            <person name="Yim H.S."/>
            <person name="Lee J.H."/>
            <person name="Bhattacharya D."/>
            <person name="Yoon H.S."/>
        </authorList>
    </citation>
    <scope>NUCLEOTIDE SEQUENCE [LARGE SCALE GENOMIC DNA]</scope>
    <source>
        <strain evidence="2 3">SKKU-2015</strain>
        <tissue evidence="2">Whole body</tissue>
    </source>
</reference>
<keyword evidence="1" id="KW-0732">Signal</keyword>
<comment type="caution">
    <text evidence="2">The sequence shown here is derived from an EMBL/GenBank/DDBJ whole genome shotgun (WGS) entry which is preliminary data.</text>
</comment>
<name>A0A2V3IWD1_9FLOR</name>
<gene>
    <name evidence="2" type="ORF">BWQ96_03779</name>
</gene>